<evidence type="ECO:0000256" key="6">
    <source>
        <dbReference type="ARBA" id="ARBA00023180"/>
    </source>
</evidence>
<dbReference type="InterPro" id="IPR011707">
    <property type="entry name" value="Cu-oxidase-like_N"/>
</dbReference>
<evidence type="ECO:0000256" key="7">
    <source>
        <dbReference type="SAM" id="MobiDB-lite"/>
    </source>
</evidence>
<comment type="caution">
    <text evidence="12">The sequence shown here is derived from an EMBL/GenBank/DDBJ whole genome shotgun (WGS) entry which is preliminary data.</text>
</comment>
<dbReference type="Pfam" id="PF07731">
    <property type="entry name" value="Cu-oxidase_2"/>
    <property type="match status" value="1"/>
</dbReference>
<protein>
    <submittedName>
        <fullName evidence="12">Laccase-2</fullName>
    </submittedName>
</protein>
<dbReference type="Proteomes" id="UP001302126">
    <property type="component" value="Unassembled WGS sequence"/>
</dbReference>
<dbReference type="CDD" id="cd13901">
    <property type="entry name" value="CuRO_3_MaLCC_like"/>
    <property type="match status" value="1"/>
</dbReference>
<dbReference type="GO" id="GO:0016491">
    <property type="term" value="F:oxidoreductase activity"/>
    <property type="evidence" value="ECO:0007669"/>
    <property type="project" value="UniProtKB-KW"/>
</dbReference>
<dbReference type="CDD" id="cd13880">
    <property type="entry name" value="CuRO_2_MaLCC_like"/>
    <property type="match status" value="1"/>
</dbReference>
<keyword evidence="6" id="KW-0325">Glycoprotein</keyword>
<dbReference type="SUPFAM" id="SSF49503">
    <property type="entry name" value="Cupredoxins"/>
    <property type="match status" value="3"/>
</dbReference>
<evidence type="ECO:0000256" key="1">
    <source>
        <dbReference type="ARBA" id="ARBA00010609"/>
    </source>
</evidence>
<dbReference type="EMBL" id="MU864355">
    <property type="protein sequence ID" value="KAK4192334.1"/>
    <property type="molecule type" value="Genomic_DNA"/>
</dbReference>
<dbReference type="InterPro" id="IPR033138">
    <property type="entry name" value="Cu_oxidase_CS"/>
</dbReference>
<evidence type="ECO:0000259" key="11">
    <source>
        <dbReference type="Pfam" id="PF07732"/>
    </source>
</evidence>
<dbReference type="PANTHER" id="PTHR11709:SF71">
    <property type="entry name" value="OXIDOREDUCTASE TPCJ"/>
    <property type="match status" value="1"/>
</dbReference>
<dbReference type="InterPro" id="IPR008972">
    <property type="entry name" value="Cupredoxin"/>
</dbReference>
<evidence type="ECO:0000256" key="2">
    <source>
        <dbReference type="ARBA" id="ARBA00022723"/>
    </source>
</evidence>
<dbReference type="AlphaFoldDB" id="A0AAN6X1M7"/>
<dbReference type="InterPro" id="IPR045087">
    <property type="entry name" value="Cu-oxidase_fam"/>
</dbReference>
<keyword evidence="5" id="KW-0186">Copper</keyword>
<dbReference type="Pfam" id="PF07732">
    <property type="entry name" value="Cu-oxidase_3"/>
    <property type="match status" value="1"/>
</dbReference>
<dbReference type="InterPro" id="IPR011706">
    <property type="entry name" value="Cu-oxidase_C"/>
</dbReference>
<dbReference type="FunFam" id="2.60.40.420:FF:000021">
    <property type="entry name" value="Extracellular dihydrogeodin oxidase/laccase"/>
    <property type="match status" value="1"/>
</dbReference>
<evidence type="ECO:0000256" key="4">
    <source>
        <dbReference type="ARBA" id="ARBA00023002"/>
    </source>
</evidence>
<feature type="domain" description="Plastocyanin-like" evidence="11">
    <location>
        <begin position="73"/>
        <end position="187"/>
    </location>
</feature>
<keyword evidence="4" id="KW-0560">Oxidoreductase</keyword>
<accession>A0AAN6X1M7</accession>
<reference evidence="12" key="2">
    <citation type="submission" date="2023-05" db="EMBL/GenBank/DDBJ databases">
        <authorList>
            <consortium name="Lawrence Berkeley National Laboratory"/>
            <person name="Steindorff A."/>
            <person name="Hensen N."/>
            <person name="Bonometti L."/>
            <person name="Westerberg I."/>
            <person name="Brannstrom I.O."/>
            <person name="Guillou S."/>
            <person name="Cros-Aarteil S."/>
            <person name="Calhoun S."/>
            <person name="Haridas S."/>
            <person name="Kuo A."/>
            <person name="Mondo S."/>
            <person name="Pangilinan J."/>
            <person name="Riley R."/>
            <person name="Labutti K."/>
            <person name="Andreopoulos B."/>
            <person name="Lipzen A."/>
            <person name="Chen C."/>
            <person name="Yanf M."/>
            <person name="Daum C."/>
            <person name="Ng V."/>
            <person name="Clum A."/>
            <person name="Ohm R."/>
            <person name="Martin F."/>
            <person name="Silar P."/>
            <person name="Natvig D."/>
            <person name="Lalanne C."/>
            <person name="Gautier V."/>
            <person name="Ament-Velasquez S.L."/>
            <person name="Kruys A."/>
            <person name="Hutchinson M.I."/>
            <person name="Powell A.J."/>
            <person name="Barry K."/>
            <person name="Miller A.N."/>
            <person name="Grigoriev I.V."/>
            <person name="Debuchy R."/>
            <person name="Gladieux P."/>
            <person name="Thoren M.H."/>
            <person name="Johannesson H."/>
        </authorList>
    </citation>
    <scope>NUCLEOTIDE SEQUENCE</scope>
    <source>
        <strain evidence="12">PSN309</strain>
    </source>
</reference>
<keyword evidence="3" id="KW-0677">Repeat</keyword>
<feature type="signal peptide" evidence="8">
    <location>
        <begin position="1"/>
        <end position="19"/>
    </location>
</feature>
<evidence type="ECO:0000256" key="8">
    <source>
        <dbReference type="SAM" id="SignalP"/>
    </source>
</evidence>
<evidence type="ECO:0000313" key="13">
    <source>
        <dbReference type="Proteomes" id="UP001302126"/>
    </source>
</evidence>
<dbReference type="FunFam" id="2.60.40.420:FF:000038">
    <property type="entry name" value="Extracellular dihydrogeodin oxidase/laccase"/>
    <property type="match status" value="1"/>
</dbReference>
<feature type="region of interest" description="Disordered" evidence="7">
    <location>
        <begin position="348"/>
        <end position="370"/>
    </location>
</feature>
<gene>
    <name evidence="12" type="ORF">QBC35DRAFT_520215</name>
</gene>
<dbReference type="Gene3D" id="2.60.40.420">
    <property type="entry name" value="Cupredoxins - blue copper proteins"/>
    <property type="match status" value="3"/>
</dbReference>
<dbReference type="InterPro" id="IPR001117">
    <property type="entry name" value="Cu-oxidase_2nd"/>
</dbReference>
<dbReference type="InterPro" id="IPR002355">
    <property type="entry name" value="Cu_oxidase_Cu_BS"/>
</dbReference>
<evidence type="ECO:0000313" key="12">
    <source>
        <dbReference type="EMBL" id="KAK4192334.1"/>
    </source>
</evidence>
<sequence>MKEAFLAIISTTLVGLSSALSIPRDAAAPSLFPRQACENTPTSRDCWGDFSIDTNYYDVVPDTGRTREYWLSVQEGPCEPDGYRRSCMTFNGTVPGPTIIADWGDNLVIHVTNNMINNGTAIHWHGLRMLNNVLNDGVPGVTQCGIAPGDTHTYRFRVTQYGSTWYHSHFSLQYSEGIFGGMVFNGPTTADWDVDLGNLFLQDWSHIETFRLWNTAKLGAPPILDTGLINGTNTWNCTGSTDPNCVDNGAKHEIVFEAGKKYLIRLVNVAVDGAFQFSIDGHILTVVAHDLVPIVPYTTDNVQLTIGQRYDVIVEANATPGNYWLRAGWISACANNANPTEMTGIVRYDSSSTSDPTSSSTVTPSTSCLGEPGDKTIPHLSLDVTNIHNVTHEDLGFMFDSYFKWTINTSSLLLNWSDPTMLQIFEGDSIFPTEYNVVAVQPSGSGNPEWQVLVIQDTSNLALAHPIHLHGHDFWVLAQETGMFNGDTSTFNTQNPTRRDVATLPGNGYLAIGFVLDNPGAWLVHCHIAWHASQGLSLEFVESQDDIVADPVSRTEFDNVCAAWRAWVPIWEQDDSGI</sequence>
<dbReference type="Pfam" id="PF00394">
    <property type="entry name" value="Cu-oxidase"/>
    <property type="match status" value="1"/>
</dbReference>
<comment type="similarity">
    <text evidence="1">Belongs to the multicopper oxidase family.</text>
</comment>
<feature type="domain" description="Plastocyanin-like" evidence="9">
    <location>
        <begin position="199"/>
        <end position="350"/>
    </location>
</feature>
<keyword evidence="8" id="KW-0732">Signal</keyword>
<evidence type="ECO:0000259" key="10">
    <source>
        <dbReference type="Pfam" id="PF07731"/>
    </source>
</evidence>
<name>A0AAN6X1M7_9PEZI</name>
<dbReference type="GO" id="GO:0005507">
    <property type="term" value="F:copper ion binding"/>
    <property type="evidence" value="ECO:0007669"/>
    <property type="project" value="InterPro"/>
</dbReference>
<dbReference type="PROSITE" id="PS00080">
    <property type="entry name" value="MULTICOPPER_OXIDASE2"/>
    <property type="match status" value="1"/>
</dbReference>
<dbReference type="PANTHER" id="PTHR11709">
    <property type="entry name" value="MULTI-COPPER OXIDASE"/>
    <property type="match status" value="1"/>
</dbReference>
<evidence type="ECO:0000256" key="5">
    <source>
        <dbReference type="ARBA" id="ARBA00023008"/>
    </source>
</evidence>
<feature type="chain" id="PRO_5042875769" evidence="8">
    <location>
        <begin position="20"/>
        <end position="578"/>
    </location>
</feature>
<reference evidence="12" key="1">
    <citation type="journal article" date="2023" name="Mol. Phylogenet. Evol.">
        <title>Genome-scale phylogeny and comparative genomics of the fungal order Sordariales.</title>
        <authorList>
            <person name="Hensen N."/>
            <person name="Bonometti L."/>
            <person name="Westerberg I."/>
            <person name="Brannstrom I.O."/>
            <person name="Guillou S."/>
            <person name="Cros-Aarteil S."/>
            <person name="Calhoun S."/>
            <person name="Haridas S."/>
            <person name="Kuo A."/>
            <person name="Mondo S."/>
            <person name="Pangilinan J."/>
            <person name="Riley R."/>
            <person name="LaButti K."/>
            <person name="Andreopoulos B."/>
            <person name="Lipzen A."/>
            <person name="Chen C."/>
            <person name="Yan M."/>
            <person name="Daum C."/>
            <person name="Ng V."/>
            <person name="Clum A."/>
            <person name="Steindorff A."/>
            <person name="Ohm R.A."/>
            <person name="Martin F."/>
            <person name="Silar P."/>
            <person name="Natvig D.O."/>
            <person name="Lalanne C."/>
            <person name="Gautier V."/>
            <person name="Ament-Velasquez S.L."/>
            <person name="Kruys A."/>
            <person name="Hutchinson M.I."/>
            <person name="Powell A.J."/>
            <person name="Barry K."/>
            <person name="Miller A.N."/>
            <person name="Grigoriev I.V."/>
            <person name="Debuchy R."/>
            <person name="Gladieux P."/>
            <person name="Hiltunen Thoren M."/>
            <person name="Johannesson H."/>
        </authorList>
    </citation>
    <scope>NUCLEOTIDE SEQUENCE</scope>
    <source>
        <strain evidence="12">PSN309</strain>
    </source>
</reference>
<evidence type="ECO:0000256" key="3">
    <source>
        <dbReference type="ARBA" id="ARBA00022737"/>
    </source>
</evidence>
<proteinExistence type="inferred from homology"/>
<keyword evidence="13" id="KW-1185">Reference proteome</keyword>
<dbReference type="CDD" id="cd13854">
    <property type="entry name" value="CuRO_1_MaLCC_like"/>
    <property type="match status" value="1"/>
</dbReference>
<feature type="domain" description="Plastocyanin-like" evidence="10">
    <location>
        <begin position="416"/>
        <end position="545"/>
    </location>
</feature>
<feature type="compositionally biased region" description="Low complexity" evidence="7">
    <location>
        <begin position="349"/>
        <end position="367"/>
    </location>
</feature>
<keyword evidence="2" id="KW-0479">Metal-binding</keyword>
<dbReference type="PROSITE" id="PS00079">
    <property type="entry name" value="MULTICOPPER_OXIDASE1"/>
    <property type="match status" value="1"/>
</dbReference>
<organism evidence="12 13">
    <name type="scientific">Podospora australis</name>
    <dbReference type="NCBI Taxonomy" id="1536484"/>
    <lineage>
        <taxon>Eukaryota</taxon>
        <taxon>Fungi</taxon>
        <taxon>Dikarya</taxon>
        <taxon>Ascomycota</taxon>
        <taxon>Pezizomycotina</taxon>
        <taxon>Sordariomycetes</taxon>
        <taxon>Sordariomycetidae</taxon>
        <taxon>Sordariales</taxon>
        <taxon>Podosporaceae</taxon>
        <taxon>Podospora</taxon>
    </lineage>
</organism>
<evidence type="ECO:0000259" key="9">
    <source>
        <dbReference type="Pfam" id="PF00394"/>
    </source>
</evidence>